<accession>A0A0B0PXF7</accession>
<name>A0A0B0PXF7_GOSAR</name>
<sequence length="52" mass="6070">MPHGQVKRPCVRPWDTRPCNMTVCHARLRHTPVSLPMWTKIGYLPSHFSTQN</sequence>
<dbReference type="EMBL" id="KN443673">
    <property type="protein sequence ID" value="KHG28111.1"/>
    <property type="molecule type" value="Genomic_DNA"/>
</dbReference>
<evidence type="ECO:0000313" key="1">
    <source>
        <dbReference type="EMBL" id="KHG28111.1"/>
    </source>
</evidence>
<reference evidence="2" key="1">
    <citation type="submission" date="2014-09" db="EMBL/GenBank/DDBJ databases">
        <authorList>
            <person name="Mudge J."/>
            <person name="Ramaraj T."/>
            <person name="Lindquist I.E."/>
            <person name="Bharti A.K."/>
            <person name="Sundararajan A."/>
            <person name="Cameron C.T."/>
            <person name="Woodward J.E."/>
            <person name="May G.D."/>
            <person name="Brubaker C."/>
            <person name="Broadhvest J."/>
            <person name="Wilkins T.A."/>
        </authorList>
    </citation>
    <scope>NUCLEOTIDE SEQUENCE</scope>
    <source>
        <strain evidence="2">cv. AKA8401</strain>
    </source>
</reference>
<evidence type="ECO:0000313" key="2">
    <source>
        <dbReference type="Proteomes" id="UP000032142"/>
    </source>
</evidence>
<protein>
    <submittedName>
        <fullName evidence="1">Uncharacterized protein</fullName>
    </submittedName>
</protein>
<organism evidence="1 2">
    <name type="scientific">Gossypium arboreum</name>
    <name type="common">Tree cotton</name>
    <name type="synonym">Gossypium nanking</name>
    <dbReference type="NCBI Taxonomy" id="29729"/>
    <lineage>
        <taxon>Eukaryota</taxon>
        <taxon>Viridiplantae</taxon>
        <taxon>Streptophyta</taxon>
        <taxon>Embryophyta</taxon>
        <taxon>Tracheophyta</taxon>
        <taxon>Spermatophyta</taxon>
        <taxon>Magnoliopsida</taxon>
        <taxon>eudicotyledons</taxon>
        <taxon>Gunneridae</taxon>
        <taxon>Pentapetalae</taxon>
        <taxon>rosids</taxon>
        <taxon>malvids</taxon>
        <taxon>Malvales</taxon>
        <taxon>Malvaceae</taxon>
        <taxon>Malvoideae</taxon>
        <taxon>Gossypium</taxon>
    </lineage>
</organism>
<proteinExistence type="predicted"/>
<keyword evidence="2" id="KW-1185">Reference proteome</keyword>
<gene>
    <name evidence="1" type="ORF">F383_35107</name>
</gene>
<dbReference type="AlphaFoldDB" id="A0A0B0PXF7"/>
<dbReference type="Proteomes" id="UP000032142">
    <property type="component" value="Unassembled WGS sequence"/>
</dbReference>